<reference evidence="2" key="1">
    <citation type="submission" date="2012-04" db="EMBL/GenBank/DDBJ databases">
        <title>The Genome Sequence of Loa loa.</title>
        <authorList>
            <consortium name="The Broad Institute Genome Sequencing Platform"/>
            <consortium name="Broad Institute Genome Sequencing Center for Infectious Disease"/>
            <person name="Nutman T.B."/>
            <person name="Fink D.L."/>
            <person name="Russ C."/>
            <person name="Young S."/>
            <person name="Zeng Q."/>
            <person name="Gargeya S."/>
            <person name="Alvarado L."/>
            <person name="Berlin A."/>
            <person name="Chapman S.B."/>
            <person name="Chen Z."/>
            <person name="Freedman E."/>
            <person name="Gellesch M."/>
            <person name="Goldberg J."/>
            <person name="Griggs A."/>
            <person name="Gujja S."/>
            <person name="Heilman E.R."/>
            <person name="Heiman D."/>
            <person name="Howarth C."/>
            <person name="Mehta T."/>
            <person name="Neiman D."/>
            <person name="Pearson M."/>
            <person name="Roberts A."/>
            <person name="Saif S."/>
            <person name="Shea T."/>
            <person name="Shenoy N."/>
            <person name="Sisk P."/>
            <person name="Stolte C."/>
            <person name="Sykes S."/>
            <person name="White J."/>
            <person name="Yandava C."/>
            <person name="Haas B."/>
            <person name="Henn M.R."/>
            <person name="Nusbaum C."/>
            <person name="Birren B."/>
        </authorList>
    </citation>
    <scope>NUCLEOTIDE SEQUENCE [LARGE SCALE GENOMIC DNA]</scope>
</reference>
<keyword evidence="1" id="KW-1133">Transmembrane helix</keyword>
<sequence>MVPKSSINSGIWTNDNIVNMTVKPNTIDIIVHHLGVVINQATGNLEYFNHLIPIDTFVISLDNYQATPYGTTPNIIQQTISGQILGTTLQLAYNVQCIDNNYGPNCDLKCTPASINNLHAACISVITGMHHSCKYASNSIKIFDCTPCPYGLTINQTKCNTPNITPIIHNLVSSAFRIWTIVLGCLLGIAIIFIILLVITFITLNKRDKTKLTLRNRYHMGSTYNTSYRTHPGKTLLTRKPDEWQRSKIKATTGDSGISSHTATFEEPIEDQYIRSHTASIGRREAQV</sequence>
<organism evidence="2 3">
    <name type="scientific">Loa loa</name>
    <name type="common">Eye worm</name>
    <name type="synonym">Filaria loa</name>
    <dbReference type="NCBI Taxonomy" id="7209"/>
    <lineage>
        <taxon>Eukaryota</taxon>
        <taxon>Metazoa</taxon>
        <taxon>Ecdysozoa</taxon>
        <taxon>Nematoda</taxon>
        <taxon>Chromadorea</taxon>
        <taxon>Rhabditida</taxon>
        <taxon>Spirurina</taxon>
        <taxon>Spiruromorpha</taxon>
        <taxon>Filarioidea</taxon>
        <taxon>Onchocercidae</taxon>
        <taxon>Loa</taxon>
    </lineage>
</organism>
<accession>A0A1I7VIN7</accession>
<dbReference type="Proteomes" id="UP000095285">
    <property type="component" value="Unassembled WGS sequence"/>
</dbReference>
<keyword evidence="1" id="KW-0812">Transmembrane</keyword>
<keyword evidence="2" id="KW-1185">Reference proteome</keyword>
<feature type="transmembrane region" description="Helical" evidence="1">
    <location>
        <begin position="178"/>
        <end position="204"/>
    </location>
</feature>
<dbReference type="SUPFAM" id="SSF57184">
    <property type="entry name" value="Growth factor receptor domain"/>
    <property type="match status" value="1"/>
</dbReference>
<dbReference type="InterPro" id="IPR009030">
    <property type="entry name" value="Growth_fac_rcpt_cys_sf"/>
</dbReference>
<name>A0A1I7VIN7_LOALO</name>
<evidence type="ECO:0000256" key="1">
    <source>
        <dbReference type="SAM" id="Phobius"/>
    </source>
</evidence>
<evidence type="ECO:0000313" key="2">
    <source>
        <dbReference type="Proteomes" id="UP000095285"/>
    </source>
</evidence>
<evidence type="ECO:0000313" key="3">
    <source>
        <dbReference type="WBParaSite" id="EN70_2951"/>
    </source>
</evidence>
<protein>
    <submittedName>
        <fullName evidence="3">LAM_G_DOMAIN domain-containing protein</fullName>
    </submittedName>
</protein>
<keyword evidence="1" id="KW-0472">Membrane</keyword>
<dbReference type="WBParaSite" id="EN70_2951">
    <property type="protein sequence ID" value="EN70_2951"/>
    <property type="gene ID" value="EN70_2951"/>
</dbReference>
<reference evidence="3" key="2">
    <citation type="submission" date="2016-11" db="UniProtKB">
        <authorList>
            <consortium name="WormBaseParasite"/>
        </authorList>
    </citation>
    <scope>IDENTIFICATION</scope>
</reference>
<dbReference type="AlphaFoldDB" id="A0A1I7VIN7"/>
<proteinExistence type="predicted"/>